<dbReference type="Proteomes" id="UP000309747">
    <property type="component" value="Unassembled WGS sequence"/>
</dbReference>
<accession>A0A4U0R3Y1</accession>
<gene>
    <name evidence="4" type="primary">phnD</name>
    <name evidence="4" type="ORF">FA743_18560</name>
</gene>
<dbReference type="GO" id="GO:0043190">
    <property type="term" value="C:ATP-binding cassette (ABC) transporter complex"/>
    <property type="evidence" value="ECO:0007669"/>
    <property type="project" value="InterPro"/>
</dbReference>
<dbReference type="Gene3D" id="3.40.190.10">
    <property type="entry name" value="Periplasmic binding protein-like II"/>
    <property type="match status" value="2"/>
</dbReference>
<organism evidence="4 5">
    <name type="scientific">Paracoccus gahaiensis</name>
    <dbReference type="NCBI Taxonomy" id="1706839"/>
    <lineage>
        <taxon>Bacteria</taxon>
        <taxon>Pseudomonadati</taxon>
        <taxon>Pseudomonadota</taxon>
        <taxon>Alphaproteobacteria</taxon>
        <taxon>Rhodobacterales</taxon>
        <taxon>Paracoccaceae</taxon>
        <taxon>Paracoccus</taxon>
    </lineage>
</organism>
<evidence type="ECO:0000313" key="5">
    <source>
        <dbReference type="Proteomes" id="UP000309747"/>
    </source>
</evidence>
<dbReference type="PANTHER" id="PTHR35841:SF1">
    <property type="entry name" value="PHOSPHONATES-BINDING PERIPLASMIC PROTEIN"/>
    <property type="match status" value="1"/>
</dbReference>
<dbReference type="OrthoDB" id="7374754at2"/>
<dbReference type="Pfam" id="PF12974">
    <property type="entry name" value="Phosphonate-bd"/>
    <property type="match status" value="1"/>
</dbReference>
<comment type="similarity">
    <text evidence="1">Belongs to the phosphate/phosphite/phosphonate binding protein family.</text>
</comment>
<dbReference type="EMBL" id="SUNI01000032">
    <property type="protein sequence ID" value="TJZ89495.1"/>
    <property type="molecule type" value="Genomic_DNA"/>
</dbReference>
<feature type="chain" id="PRO_5020548033" evidence="3">
    <location>
        <begin position="25"/>
        <end position="295"/>
    </location>
</feature>
<dbReference type="AlphaFoldDB" id="A0A4U0R3Y1"/>
<dbReference type="RefSeq" id="WP_136887564.1">
    <property type="nucleotide sequence ID" value="NZ_SUNI01000032.1"/>
</dbReference>
<evidence type="ECO:0000256" key="3">
    <source>
        <dbReference type="SAM" id="SignalP"/>
    </source>
</evidence>
<name>A0A4U0R3Y1_9RHOB</name>
<evidence type="ECO:0000313" key="4">
    <source>
        <dbReference type="EMBL" id="TJZ89495.1"/>
    </source>
</evidence>
<dbReference type="SUPFAM" id="SSF53850">
    <property type="entry name" value="Periplasmic binding protein-like II"/>
    <property type="match status" value="1"/>
</dbReference>
<dbReference type="GO" id="GO:0055085">
    <property type="term" value="P:transmembrane transport"/>
    <property type="evidence" value="ECO:0007669"/>
    <property type="project" value="InterPro"/>
</dbReference>
<keyword evidence="5" id="KW-1185">Reference proteome</keyword>
<sequence>MTTKPMTALAFLSALVASASPVHAQSAADVCPASLRMADTGIEGMGGLAEAFGPFGAKFAEVSGVELEMFGLSNRTAAGTALQFDEVDLVFAGPSEFVLFAERQPDIEILFSIARPQYGSSFYVKADSDVQTLADLRGKTVALKDVGSTSGHIFPSQMLVEAGLDIDRDLEIVMAADAQAAVLVNGDVDAMGGGNREMDNIMQLDPEGEYRVIAESGILPGDPIIMRGTLDAECKSALREVLSENSDELWTALIETPRNEDKFLDNDASLSFETTAADYDIVREAYAAAGIDLEQ</sequence>
<feature type="signal peptide" evidence="3">
    <location>
        <begin position="1"/>
        <end position="24"/>
    </location>
</feature>
<keyword evidence="2 3" id="KW-0732">Signal</keyword>
<dbReference type="PANTHER" id="PTHR35841">
    <property type="entry name" value="PHOSPHONATES-BINDING PERIPLASMIC PROTEIN"/>
    <property type="match status" value="1"/>
</dbReference>
<dbReference type="NCBIfam" id="TIGR01098">
    <property type="entry name" value="3A0109s03R"/>
    <property type="match status" value="1"/>
</dbReference>
<protein>
    <submittedName>
        <fullName evidence="4">Phosphate/phosphite/phosphonate ABC transporter substrate-binding protein</fullName>
    </submittedName>
</protein>
<proteinExistence type="inferred from homology"/>
<evidence type="ECO:0000256" key="2">
    <source>
        <dbReference type="ARBA" id="ARBA00022729"/>
    </source>
</evidence>
<comment type="caution">
    <text evidence="4">The sequence shown here is derived from an EMBL/GenBank/DDBJ whole genome shotgun (WGS) entry which is preliminary data.</text>
</comment>
<evidence type="ECO:0000256" key="1">
    <source>
        <dbReference type="ARBA" id="ARBA00007162"/>
    </source>
</evidence>
<dbReference type="InterPro" id="IPR005770">
    <property type="entry name" value="PhnD"/>
</dbReference>
<reference evidence="4 5" key="1">
    <citation type="submission" date="2019-04" db="EMBL/GenBank/DDBJ databases">
        <authorList>
            <person name="Li J."/>
        </authorList>
    </citation>
    <scope>NUCLEOTIDE SEQUENCE [LARGE SCALE GENOMIC DNA]</scope>
    <source>
        <strain evidence="4 5">KCTC 42687</strain>
    </source>
</reference>